<evidence type="ECO:0000313" key="3">
    <source>
        <dbReference type="EMBL" id="KAJ4971057.1"/>
    </source>
</evidence>
<name>A0A9Q0KIC2_9MAGN</name>
<protein>
    <recommendedName>
        <fullName evidence="2">Methyltransferase type 11 domain-containing protein</fullName>
    </recommendedName>
</protein>
<proteinExistence type="predicted"/>
<evidence type="ECO:0000313" key="4">
    <source>
        <dbReference type="Proteomes" id="UP001141806"/>
    </source>
</evidence>
<evidence type="ECO:0000259" key="2">
    <source>
        <dbReference type="Pfam" id="PF08241"/>
    </source>
</evidence>
<dbReference type="EMBL" id="JAMYWD010000005">
    <property type="protein sequence ID" value="KAJ4971057.1"/>
    <property type="molecule type" value="Genomic_DNA"/>
</dbReference>
<dbReference type="InterPro" id="IPR013216">
    <property type="entry name" value="Methyltransf_11"/>
</dbReference>
<dbReference type="OrthoDB" id="682522at2759"/>
<gene>
    <name evidence="3" type="ORF">NE237_004156</name>
</gene>
<dbReference type="InterPro" id="IPR029063">
    <property type="entry name" value="SAM-dependent_MTases_sf"/>
</dbReference>
<organism evidence="3 4">
    <name type="scientific">Protea cynaroides</name>
    <dbReference type="NCBI Taxonomy" id="273540"/>
    <lineage>
        <taxon>Eukaryota</taxon>
        <taxon>Viridiplantae</taxon>
        <taxon>Streptophyta</taxon>
        <taxon>Embryophyta</taxon>
        <taxon>Tracheophyta</taxon>
        <taxon>Spermatophyta</taxon>
        <taxon>Magnoliopsida</taxon>
        <taxon>Proteales</taxon>
        <taxon>Proteaceae</taxon>
        <taxon>Protea</taxon>
    </lineage>
</organism>
<keyword evidence="1" id="KW-0812">Transmembrane</keyword>
<dbReference type="Gene3D" id="3.40.50.150">
    <property type="entry name" value="Vaccinia Virus protein VP39"/>
    <property type="match status" value="1"/>
</dbReference>
<dbReference type="SUPFAM" id="SSF53335">
    <property type="entry name" value="S-adenosyl-L-methionine-dependent methyltransferases"/>
    <property type="match status" value="1"/>
</dbReference>
<keyword evidence="1" id="KW-1133">Transmembrane helix</keyword>
<feature type="transmembrane region" description="Helical" evidence="1">
    <location>
        <begin position="57"/>
        <end position="78"/>
    </location>
</feature>
<keyword evidence="4" id="KW-1185">Reference proteome</keyword>
<dbReference type="PANTHER" id="PTHR45085:SF3">
    <property type="entry name" value="S-ADENOSYL-L-METHIONINE-DEPENDENT METHYLTRANSFERASES SUPERFAMILY PROTEIN"/>
    <property type="match status" value="1"/>
</dbReference>
<dbReference type="Pfam" id="PF08241">
    <property type="entry name" value="Methyltransf_11"/>
    <property type="match status" value="1"/>
</dbReference>
<accession>A0A9Q0KIC2</accession>
<dbReference type="PANTHER" id="PTHR45085">
    <property type="entry name" value="F21J9.14"/>
    <property type="match status" value="1"/>
</dbReference>
<dbReference type="AlphaFoldDB" id="A0A9Q0KIC2"/>
<evidence type="ECO:0000256" key="1">
    <source>
        <dbReference type="SAM" id="Phobius"/>
    </source>
</evidence>
<dbReference type="GO" id="GO:0008757">
    <property type="term" value="F:S-adenosylmethionine-dependent methyltransferase activity"/>
    <property type="evidence" value="ECO:0007669"/>
    <property type="project" value="InterPro"/>
</dbReference>
<keyword evidence="1" id="KW-0472">Membrane</keyword>
<reference evidence="3" key="1">
    <citation type="journal article" date="2023" name="Plant J.">
        <title>The genome of the king protea, Protea cynaroides.</title>
        <authorList>
            <person name="Chang J."/>
            <person name="Duong T.A."/>
            <person name="Schoeman C."/>
            <person name="Ma X."/>
            <person name="Roodt D."/>
            <person name="Barker N."/>
            <person name="Li Z."/>
            <person name="Van de Peer Y."/>
            <person name="Mizrachi E."/>
        </authorList>
    </citation>
    <scope>NUCLEOTIDE SEQUENCE</scope>
    <source>
        <tissue evidence="3">Young leaves</tissue>
    </source>
</reference>
<dbReference type="Proteomes" id="UP001141806">
    <property type="component" value="Unassembled WGS sequence"/>
</dbReference>
<feature type="domain" description="Methyltransferase type 11" evidence="2">
    <location>
        <begin position="154"/>
        <end position="232"/>
    </location>
</feature>
<sequence length="278" mass="31058">MLPVTHQAQLNQPHPQGAMLLQAHNAIDLPKVQQQGDWRARLAISPFSSMDRQIQSLLNRLSCAAVTIATVILVLLIVKTPETCITDEPTSPQIRFPKSSCEATHRELVSIEKKNKRLWSTRDWRKKVDSFTELFHGIRNLGLLTNHSRVICVSAGAGHEVMALSEMGVIDITGVELIDSPPLVSRADPHNLPFFDGVFDVAFSAHLAEALFPSRFVTEMERTVRSGGVCVLLVEKCSEEDLQEIKGMFRRSSFLGARNVTLFGLKMIQIIMRNRIPP</sequence>
<comment type="caution">
    <text evidence="3">The sequence shown here is derived from an EMBL/GenBank/DDBJ whole genome shotgun (WGS) entry which is preliminary data.</text>
</comment>